<dbReference type="Gene3D" id="3.30.1390.10">
    <property type="match status" value="1"/>
</dbReference>
<protein>
    <submittedName>
        <fullName evidence="3">ATP-dependent Clp protease adaptor protein ClpS</fullName>
    </submittedName>
</protein>
<dbReference type="GO" id="GO:0030163">
    <property type="term" value="P:protein catabolic process"/>
    <property type="evidence" value="ECO:0007669"/>
    <property type="project" value="InterPro"/>
</dbReference>
<gene>
    <name evidence="3" type="ORF">SAMN02745166_01725</name>
</gene>
<name>A0A1T4XM68_9BACT</name>
<dbReference type="PANTHER" id="PTHR33473:SF17">
    <property type="entry name" value="ATP-DEPENDENT CLP PROTEASE ADAPTER PROTEIN CLPS1, CHLOROPLASTIC"/>
    <property type="match status" value="1"/>
</dbReference>
<dbReference type="GO" id="GO:0006508">
    <property type="term" value="P:proteolysis"/>
    <property type="evidence" value="ECO:0007669"/>
    <property type="project" value="UniProtKB-KW"/>
</dbReference>
<organism evidence="3 4">
    <name type="scientific">Prosthecobacter debontii</name>
    <dbReference type="NCBI Taxonomy" id="48467"/>
    <lineage>
        <taxon>Bacteria</taxon>
        <taxon>Pseudomonadati</taxon>
        <taxon>Verrucomicrobiota</taxon>
        <taxon>Verrucomicrobiia</taxon>
        <taxon>Verrucomicrobiales</taxon>
        <taxon>Verrucomicrobiaceae</taxon>
        <taxon>Prosthecobacter</taxon>
    </lineage>
</organism>
<dbReference type="STRING" id="48467.SAMN02745166_01725"/>
<dbReference type="Proteomes" id="UP000190774">
    <property type="component" value="Unassembled WGS sequence"/>
</dbReference>
<dbReference type="InterPro" id="IPR003769">
    <property type="entry name" value="ClpS_core"/>
</dbReference>
<dbReference type="RefSeq" id="WP_078812901.1">
    <property type="nucleotide sequence ID" value="NZ_FUYE01000004.1"/>
</dbReference>
<dbReference type="SUPFAM" id="SSF54736">
    <property type="entry name" value="ClpS-like"/>
    <property type="match status" value="1"/>
</dbReference>
<proteinExistence type="predicted"/>
<dbReference type="AlphaFoldDB" id="A0A1T4XM68"/>
<evidence type="ECO:0000313" key="4">
    <source>
        <dbReference type="Proteomes" id="UP000190774"/>
    </source>
</evidence>
<accession>A0A1T4XM68</accession>
<keyword evidence="4" id="KW-1185">Reference proteome</keyword>
<evidence type="ECO:0000259" key="2">
    <source>
        <dbReference type="Pfam" id="PF02617"/>
    </source>
</evidence>
<dbReference type="EMBL" id="FUYE01000004">
    <property type="protein sequence ID" value="SKA90604.1"/>
    <property type="molecule type" value="Genomic_DNA"/>
</dbReference>
<feature type="domain" description="Adaptor protein ClpS core" evidence="2">
    <location>
        <begin position="40"/>
        <end position="106"/>
    </location>
</feature>
<dbReference type="OrthoDB" id="162238at2"/>
<feature type="region of interest" description="Disordered" evidence="1">
    <location>
        <begin position="1"/>
        <end position="36"/>
    </location>
</feature>
<sequence length="127" mass="14326">MHTDPVTGSFQTPRGNSATPVLPERPRVAPVQPKSLPELEPPFHVILHDDDTHTYDYVIEMVMSIFGYDLLKSYKMACEVDESGRVIVVTCHKELAELRVEQIHEYGADPRMKESQGSMKATMEPAE</sequence>
<feature type="compositionally biased region" description="Polar residues" evidence="1">
    <location>
        <begin position="1"/>
        <end position="19"/>
    </location>
</feature>
<evidence type="ECO:0000313" key="3">
    <source>
        <dbReference type="EMBL" id="SKA90604.1"/>
    </source>
</evidence>
<dbReference type="InterPro" id="IPR014719">
    <property type="entry name" value="Ribosomal_bL12_C/ClpS-like"/>
</dbReference>
<dbReference type="InterPro" id="IPR022935">
    <property type="entry name" value="ClpS"/>
</dbReference>
<keyword evidence="3" id="KW-0645">Protease</keyword>
<dbReference type="GO" id="GO:0008233">
    <property type="term" value="F:peptidase activity"/>
    <property type="evidence" value="ECO:0007669"/>
    <property type="project" value="UniProtKB-KW"/>
</dbReference>
<reference evidence="4" key="1">
    <citation type="submission" date="2017-02" db="EMBL/GenBank/DDBJ databases">
        <authorList>
            <person name="Varghese N."/>
            <person name="Submissions S."/>
        </authorList>
    </citation>
    <scope>NUCLEOTIDE SEQUENCE [LARGE SCALE GENOMIC DNA]</scope>
    <source>
        <strain evidence="4">ATCC 700200</strain>
    </source>
</reference>
<dbReference type="Pfam" id="PF02617">
    <property type="entry name" value="ClpS"/>
    <property type="match status" value="1"/>
</dbReference>
<evidence type="ECO:0000256" key="1">
    <source>
        <dbReference type="SAM" id="MobiDB-lite"/>
    </source>
</evidence>
<keyword evidence="3" id="KW-0378">Hydrolase</keyword>
<feature type="region of interest" description="Disordered" evidence="1">
    <location>
        <begin position="107"/>
        <end position="127"/>
    </location>
</feature>
<dbReference type="PANTHER" id="PTHR33473">
    <property type="entry name" value="ATP-DEPENDENT CLP PROTEASE ADAPTER PROTEIN CLPS1, CHLOROPLASTIC"/>
    <property type="match status" value="1"/>
</dbReference>